<organism evidence="3 4">
    <name type="scientific">Hibiscus syriacus</name>
    <name type="common">Rose of Sharon</name>
    <dbReference type="NCBI Taxonomy" id="106335"/>
    <lineage>
        <taxon>Eukaryota</taxon>
        <taxon>Viridiplantae</taxon>
        <taxon>Streptophyta</taxon>
        <taxon>Embryophyta</taxon>
        <taxon>Tracheophyta</taxon>
        <taxon>Spermatophyta</taxon>
        <taxon>Magnoliopsida</taxon>
        <taxon>eudicotyledons</taxon>
        <taxon>Gunneridae</taxon>
        <taxon>Pentapetalae</taxon>
        <taxon>rosids</taxon>
        <taxon>malvids</taxon>
        <taxon>Malvales</taxon>
        <taxon>Malvaceae</taxon>
        <taxon>Malvoideae</taxon>
        <taxon>Hibiscus</taxon>
    </lineage>
</organism>
<dbReference type="InterPro" id="IPR036291">
    <property type="entry name" value="NAD(P)-bd_dom_sf"/>
</dbReference>
<keyword evidence="4" id="KW-1185">Reference proteome</keyword>
<dbReference type="PANTHER" id="PTHR43981:SF2">
    <property type="entry name" value="ENOYL-[ACYL-CARRIER-PROTEIN] REDUCTASE, MITOCHONDRIAL"/>
    <property type="match status" value="1"/>
</dbReference>
<protein>
    <submittedName>
        <fullName evidence="3">Trans-2-enoyl-CoA reductase</fullName>
    </submittedName>
</protein>
<accession>A0A6A2ZA33</accession>
<gene>
    <name evidence="3" type="ORF">F3Y22_tig00110954pilonHSYRG00126</name>
</gene>
<dbReference type="Proteomes" id="UP000436088">
    <property type="component" value="Unassembled WGS sequence"/>
</dbReference>
<dbReference type="Gene3D" id="3.40.50.720">
    <property type="entry name" value="NAD(P)-binding Rossmann-like Domain"/>
    <property type="match status" value="1"/>
</dbReference>
<name>A0A6A2ZA33_HIBSY</name>
<dbReference type="InterPro" id="IPR051034">
    <property type="entry name" value="Mito_Enoyl-ACP_Reductase"/>
</dbReference>
<dbReference type="SUPFAM" id="SSF51735">
    <property type="entry name" value="NAD(P)-binding Rossmann-fold domains"/>
    <property type="match status" value="1"/>
</dbReference>
<sequence length="244" mass="26645">MKGKNESWSGVDIRNTEGFIIGACRRKSRRISSSFQAEAMAAVHAVVFSLDLGLRDAAHILAADKDLGSEDRYWIEDVPIGVEKQAAVDRRWTHFSIVKGLLPGYLVIPSPPSSGLLFAPFAIPLLFYFEWLMFKNCLYHMLLAWAGDSIVQNGATSIVGQCVIQLARYRGIHSINIIRDRAGSDEVKEKLKALGADEVFTGSELEVRNVKSILSNIPGPALGLNCVGGNAASLVLKFLSPVKC</sequence>
<evidence type="ECO:0000256" key="1">
    <source>
        <dbReference type="ARBA" id="ARBA00022857"/>
    </source>
</evidence>
<dbReference type="AlphaFoldDB" id="A0A6A2ZA33"/>
<dbReference type="GO" id="GO:0005739">
    <property type="term" value="C:mitochondrion"/>
    <property type="evidence" value="ECO:0007669"/>
    <property type="project" value="TreeGrafter"/>
</dbReference>
<keyword evidence="2" id="KW-0560">Oxidoreductase</keyword>
<keyword evidence="1" id="KW-0521">NADP</keyword>
<evidence type="ECO:0000313" key="3">
    <source>
        <dbReference type="EMBL" id="KAE8688851.1"/>
    </source>
</evidence>
<dbReference type="PANTHER" id="PTHR43981">
    <property type="entry name" value="ENOYL-[ACYL-CARRIER-PROTEIN] REDUCTASE, MITOCHONDRIAL"/>
    <property type="match status" value="1"/>
</dbReference>
<dbReference type="GO" id="GO:0016491">
    <property type="term" value="F:oxidoreductase activity"/>
    <property type="evidence" value="ECO:0007669"/>
    <property type="project" value="UniProtKB-KW"/>
</dbReference>
<dbReference type="GO" id="GO:0006631">
    <property type="term" value="P:fatty acid metabolic process"/>
    <property type="evidence" value="ECO:0007669"/>
    <property type="project" value="TreeGrafter"/>
</dbReference>
<proteinExistence type="predicted"/>
<reference evidence="3" key="1">
    <citation type="submission" date="2019-09" db="EMBL/GenBank/DDBJ databases">
        <title>Draft genome information of white flower Hibiscus syriacus.</title>
        <authorList>
            <person name="Kim Y.-M."/>
        </authorList>
    </citation>
    <scope>NUCLEOTIDE SEQUENCE [LARGE SCALE GENOMIC DNA]</scope>
    <source>
        <strain evidence="3">YM2019G1</strain>
    </source>
</reference>
<evidence type="ECO:0000256" key="2">
    <source>
        <dbReference type="ARBA" id="ARBA00023002"/>
    </source>
</evidence>
<dbReference type="EMBL" id="VEPZ02001180">
    <property type="protein sequence ID" value="KAE8688851.1"/>
    <property type="molecule type" value="Genomic_DNA"/>
</dbReference>
<evidence type="ECO:0000313" key="4">
    <source>
        <dbReference type="Proteomes" id="UP000436088"/>
    </source>
</evidence>
<comment type="caution">
    <text evidence="3">The sequence shown here is derived from an EMBL/GenBank/DDBJ whole genome shotgun (WGS) entry which is preliminary data.</text>
</comment>